<name>A0A8H3ZV77_GIGMA</name>
<dbReference type="Pfam" id="PF08238">
    <property type="entry name" value="Sel1"/>
    <property type="match status" value="3"/>
</dbReference>
<dbReference type="Gene3D" id="1.25.40.10">
    <property type="entry name" value="Tetratricopeptide repeat domain"/>
    <property type="match status" value="1"/>
</dbReference>
<dbReference type="OrthoDB" id="272077at2759"/>
<sequence length="134" mass="15318">MNITKSYTNKDYNLGYAYHHGVGFEKNDKLAFECYQRSAVMYDHRLANFSLGHCYSHQGVGVAIDHAKAFEYYKKSFDQGLPEGIYMVGRCYRDGIGVVKNVQNAQMFFLMATSHGVAGPFDIGRCFKRDYEII</sequence>
<dbReference type="SMART" id="SM00671">
    <property type="entry name" value="SEL1"/>
    <property type="match status" value="3"/>
</dbReference>
<dbReference type="InterPro" id="IPR006597">
    <property type="entry name" value="Sel1-like"/>
</dbReference>
<comment type="caution">
    <text evidence="1">The sequence shown here is derived from an EMBL/GenBank/DDBJ whole genome shotgun (WGS) entry which is preliminary data.</text>
</comment>
<dbReference type="EMBL" id="WTPW01003591">
    <property type="protein sequence ID" value="KAF0337378.1"/>
    <property type="molecule type" value="Genomic_DNA"/>
</dbReference>
<evidence type="ECO:0000313" key="1">
    <source>
        <dbReference type="EMBL" id="KAF0337378.1"/>
    </source>
</evidence>
<accession>A0A8H3ZV77</accession>
<dbReference type="GO" id="GO:0016301">
    <property type="term" value="F:kinase activity"/>
    <property type="evidence" value="ECO:0007669"/>
    <property type="project" value="UniProtKB-KW"/>
</dbReference>
<dbReference type="InterPro" id="IPR052945">
    <property type="entry name" value="Mitotic_Regulator"/>
</dbReference>
<dbReference type="InterPro" id="IPR011990">
    <property type="entry name" value="TPR-like_helical_dom_sf"/>
</dbReference>
<dbReference type="AlphaFoldDB" id="A0A8H3ZV77"/>
<evidence type="ECO:0000313" key="2">
    <source>
        <dbReference type="Proteomes" id="UP000439903"/>
    </source>
</evidence>
<dbReference type="PANTHER" id="PTHR43628">
    <property type="entry name" value="ACTIVATOR OF C KINASE PROTEIN 1-RELATED"/>
    <property type="match status" value="1"/>
</dbReference>
<organism evidence="1 2">
    <name type="scientific">Gigaspora margarita</name>
    <dbReference type="NCBI Taxonomy" id="4874"/>
    <lineage>
        <taxon>Eukaryota</taxon>
        <taxon>Fungi</taxon>
        <taxon>Fungi incertae sedis</taxon>
        <taxon>Mucoromycota</taxon>
        <taxon>Glomeromycotina</taxon>
        <taxon>Glomeromycetes</taxon>
        <taxon>Diversisporales</taxon>
        <taxon>Gigasporaceae</taxon>
        <taxon>Gigaspora</taxon>
    </lineage>
</organism>
<proteinExistence type="predicted"/>
<protein>
    <submittedName>
        <fullName evidence="1">Calmodulin-dependent protein kinase</fullName>
    </submittedName>
</protein>
<keyword evidence="1" id="KW-0418">Kinase</keyword>
<keyword evidence="2" id="KW-1185">Reference proteome</keyword>
<dbReference type="SUPFAM" id="SSF81901">
    <property type="entry name" value="HCP-like"/>
    <property type="match status" value="1"/>
</dbReference>
<dbReference type="Proteomes" id="UP000439903">
    <property type="component" value="Unassembled WGS sequence"/>
</dbReference>
<dbReference type="PANTHER" id="PTHR43628:SF1">
    <property type="entry name" value="CHITIN SYNTHASE REGULATORY FACTOR 2-RELATED"/>
    <property type="match status" value="1"/>
</dbReference>
<gene>
    <name evidence="1" type="ORF">F8M41_016525</name>
</gene>
<reference evidence="1 2" key="1">
    <citation type="journal article" date="2019" name="Environ. Microbiol.">
        <title>At the nexus of three kingdoms: the genome of the mycorrhizal fungus Gigaspora margarita provides insights into plant, endobacterial and fungal interactions.</title>
        <authorList>
            <person name="Venice F."/>
            <person name="Ghignone S."/>
            <person name="Salvioli di Fossalunga A."/>
            <person name="Amselem J."/>
            <person name="Novero M."/>
            <person name="Xianan X."/>
            <person name="Sedzielewska Toro K."/>
            <person name="Morin E."/>
            <person name="Lipzen A."/>
            <person name="Grigoriev I.V."/>
            <person name="Henrissat B."/>
            <person name="Martin F.M."/>
            <person name="Bonfante P."/>
        </authorList>
    </citation>
    <scope>NUCLEOTIDE SEQUENCE [LARGE SCALE GENOMIC DNA]</scope>
    <source>
        <strain evidence="1 2">BEG34</strain>
    </source>
</reference>
<keyword evidence="1" id="KW-0808">Transferase</keyword>